<proteinExistence type="predicted"/>
<dbReference type="Proteomes" id="UP000325902">
    <property type="component" value="Unassembled WGS sequence"/>
</dbReference>
<protein>
    <submittedName>
        <fullName evidence="3">Uncharacterized protein</fullName>
    </submittedName>
</protein>
<feature type="chain" id="PRO_5024901315" evidence="2">
    <location>
        <begin position="29"/>
        <end position="194"/>
    </location>
</feature>
<feature type="signal peptide" evidence="2">
    <location>
        <begin position="1"/>
        <end position="28"/>
    </location>
</feature>
<keyword evidence="4" id="KW-1185">Reference proteome</keyword>
<accession>A0A5N5CYB8</accession>
<dbReference type="OrthoDB" id="5215637at2759"/>
<evidence type="ECO:0000313" key="4">
    <source>
        <dbReference type="Proteomes" id="UP000325902"/>
    </source>
</evidence>
<name>A0A5N5CYB8_9PEZI</name>
<dbReference type="EMBL" id="VCHE01000139">
    <property type="protein sequence ID" value="KAB2570365.1"/>
    <property type="molecule type" value="Genomic_DNA"/>
</dbReference>
<evidence type="ECO:0000256" key="2">
    <source>
        <dbReference type="SAM" id="SignalP"/>
    </source>
</evidence>
<sequence>MAPQTRPTASTLITALLLALSAVLGAQAACYYPNGIDRNAEEESDPYRPCTSTDSSSSLSSTSNETEEEASMCCRTRDWDDCRSDGLCQVNNITWRESCTDKTWKAKGCVKLCVDGSLANKDVPVMQCADESWCCADDGSNPADCCSRGQGKWIDDEKQVVTTRPTGLVAVSTVAVAESKPFTTGATSQERFGI</sequence>
<reference evidence="3 4" key="1">
    <citation type="journal article" date="2019" name="Sci. Rep.">
        <title>A multi-omics analysis of the grapevine pathogen Lasiodiplodia theobromae reveals that temperature affects the expression of virulence- and pathogenicity-related genes.</title>
        <authorList>
            <person name="Felix C."/>
            <person name="Meneses R."/>
            <person name="Goncalves M.F.M."/>
            <person name="Tilleman L."/>
            <person name="Duarte A.S."/>
            <person name="Jorrin-Novo J.V."/>
            <person name="Van de Peer Y."/>
            <person name="Deforce D."/>
            <person name="Van Nieuwerburgh F."/>
            <person name="Esteves A.C."/>
            <person name="Alves A."/>
        </authorList>
    </citation>
    <scope>NUCLEOTIDE SEQUENCE [LARGE SCALE GENOMIC DNA]</scope>
    <source>
        <strain evidence="3 4">LA-SOL3</strain>
    </source>
</reference>
<evidence type="ECO:0000256" key="1">
    <source>
        <dbReference type="SAM" id="MobiDB-lite"/>
    </source>
</evidence>
<keyword evidence="2" id="KW-0732">Signal</keyword>
<gene>
    <name evidence="3" type="ORF">DBV05_g10969</name>
</gene>
<comment type="caution">
    <text evidence="3">The sequence shown here is derived from an EMBL/GenBank/DDBJ whole genome shotgun (WGS) entry which is preliminary data.</text>
</comment>
<organism evidence="3 4">
    <name type="scientific">Lasiodiplodia theobromae</name>
    <dbReference type="NCBI Taxonomy" id="45133"/>
    <lineage>
        <taxon>Eukaryota</taxon>
        <taxon>Fungi</taxon>
        <taxon>Dikarya</taxon>
        <taxon>Ascomycota</taxon>
        <taxon>Pezizomycotina</taxon>
        <taxon>Dothideomycetes</taxon>
        <taxon>Dothideomycetes incertae sedis</taxon>
        <taxon>Botryosphaeriales</taxon>
        <taxon>Botryosphaeriaceae</taxon>
        <taxon>Lasiodiplodia</taxon>
    </lineage>
</organism>
<evidence type="ECO:0000313" key="3">
    <source>
        <dbReference type="EMBL" id="KAB2570365.1"/>
    </source>
</evidence>
<feature type="region of interest" description="Disordered" evidence="1">
    <location>
        <begin position="41"/>
        <end position="64"/>
    </location>
</feature>
<dbReference type="AlphaFoldDB" id="A0A5N5CYB8"/>
<feature type="compositionally biased region" description="Low complexity" evidence="1">
    <location>
        <begin position="51"/>
        <end position="64"/>
    </location>
</feature>